<sequence length="871" mass="96775">MCRGISEAAKTSAASLLLEKDGSKDVFVELYLVRNGSKITTAQDGYSALSSMPEALTTSVLPHKRPWSTRLHDGFRFGGESSYYHRFIIIYVTYKRRDSKNLFREAPQRTLNYAPNASIALIGMRGSGLSTLAVLASSSLGFRVLDADQYFYKTTGLSRAAYKAAHGISKYRQEELQLMRSMLFDNPTGAIIVCGPGAVEGKGKEWLAEYSKDHLIIYILRDAKEIQQHLRAFDVETIKDLIRRAAPAYRRLSSFEYYNISDTLIRNPSSTPSRGDMSPSALALKKVEEDFVHLIHSIVKKDDSSDRYKARHSLSSLPIVSRRFTYVLSIPLSTLSTHIFEFKGVDIEADAIEVTIPISALRKDGNALDETTADWISRQVSVARRNIGLPILYQVENDNTGRPYIGEDQYFALLEHGLRMGPEYLCVNLECNTAKIESLIALKGQTKVIGHYSVCNPAEDGWDSSKQWAMVQRAQDLGCDILRICQKATSLADNFASQHFVHRVKASQNFTIPVIAYNTGHLGLREAQTAAFSSFLLDGQFFGIYGNNTTQSLSPAMHEAAFKLLGMPHRYNIYVNESIDELFDLVQNDKFGGASITAPFKTAVIPKLDFMSEEAKAIGAVNTLLCLKSPSMDSLLDRNTAGPTVALFGDNTDWIGIHSCVQRNLSPINAVRRRTTGLIVGAGGMARAAAYAFIRLGIKNIVIHNRTRSRAEELIKQFTDQSKITNHGAEVSWSVSQRSSQSPDRMADPVFRILDSKQDVWPEDLSFPTVVLSCIPTKDVNGESSVDTSLPDNWLSSPTGGVVIELSYTPLETPLIQQMKQLADKGWIAVDGLEVLPEQGMMQFELFTTRRAPANTMREAVFEAYNKRVGK</sequence>
<dbReference type="InterPro" id="IPR006151">
    <property type="entry name" value="Shikm_DH/Glu-tRNA_Rdtase"/>
</dbReference>
<dbReference type="Gene3D" id="3.20.20.70">
    <property type="entry name" value="Aldolase class I"/>
    <property type="match status" value="1"/>
</dbReference>
<dbReference type="Pfam" id="PF01488">
    <property type="entry name" value="Shikimate_DH"/>
    <property type="match status" value="1"/>
</dbReference>
<accession>A0A395MR74</accession>
<dbReference type="InterPro" id="IPR036291">
    <property type="entry name" value="NAD(P)-bd_dom_sf"/>
</dbReference>
<dbReference type="SUPFAM" id="SSF51735">
    <property type="entry name" value="NAD(P)-binding Rossmann-fold domains"/>
    <property type="match status" value="1"/>
</dbReference>
<dbReference type="Pfam" id="PF01487">
    <property type="entry name" value="DHquinase_I"/>
    <property type="match status" value="1"/>
</dbReference>
<dbReference type="Gene3D" id="3.40.50.720">
    <property type="entry name" value="NAD(P)-binding Rossmann-like Domain"/>
    <property type="match status" value="1"/>
</dbReference>
<evidence type="ECO:0000313" key="6">
    <source>
        <dbReference type="EMBL" id="RFN50436.1"/>
    </source>
</evidence>
<proteinExistence type="inferred from homology"/>
<dbReference type="InterPro" id="IPR027417">
    <property type="entry name" value="P-loop_NTPase"/>
</dbReference>
<dbReference type="GO" id="GO:0003855">
    <property type="term" value="F:3-dehydroquinate dehydratase activity"/>
    <property type="evidence" value="ECO:0007669"/>
    <property type="project" value="InterPro"/>
</dbReference>
<dbReference type="STRING" id="2594813.A0A395MR74"/>
<keyword evidence="7" id="KW-1185">Reference proteome</keyword>
<feature type="domain" description="Quinate/shikimate 5-dehydrogenase/glutamyl-tRNA reductase" evidence="3">
    <location>
        <begin position="676"/>
        <end position="721"/>
    </location>
</feature>
<feature type="domain" description="Shikimate dehydrogenase substrate binding N-terminal" evidence="4">
    <location>
        <begin position="544"/>
        <end position="624"/>
    </location>
</feature>
<dbReference type="AlphaFoldDB" id="A0A395MR74"/>
<dbReference type="Pfam" id="PF08501">
    <property type="entry name" value="Shikimate_dh_N"/>
    <property type="match status" value="1"/>
</dbReference>
<dbReference type="InterPro" id="IPR013708">
    <property type="entry name" value="Shikimate_DH-bd_N"/>
</dbReference>
<dbReference type="PANTHER" id="PTHR21089:SF1">
    <property type="entry name" value="BIFUNCTIONAL 3-DEHYDROQUINATE DEHYDRATASE_SHIKIMATE DEHYDROGENASE, CHLOROPLASTIC"/>
    <property type="match status" value="1"/>
</dbReference>
<name>A0A395MR74_9HYPO</name>
<organism evidence="6 7">
    <name type="scientific">Fusarium flagelliforme</name>
    <dbReference type="NCBI Taxonomy" id="2675880"/>
    <lineage>
        <taxon>Eukaryota</taxon>
        <taxon>Fungi</taxon>
        <taxon>Dikarya</taxon>
        <taxon>Ascomycota</taxon>
        <taxon>Pezizomycotina</taxon>
        <taxon>Sordariomycetes</taxon>
        <taxon>Hypocreomycetidae</taxon>
        <taxon>Hypocreales</taxon>
        <taxon>Nectriaceae</taxon>
        <taxon>Fusarium</taxon>
        <taxon>Fusarium incarnatum-equiseti species complex</taxon>
    </lineage>
</organism>
<reference evidence="6 7" key="1">
    <citation type="journal article" date="2018" name="PLoS Pathog.">
        <title>Evolution of structural diversity of trichothecenes, a family of toxins produced by plant pathogenic and entomopathogenic fungi.</title>
        <authorList>
            <person name="Proctor R.H."/>
            <person name="McCormick S.P."/>
            <person name="Kim H.S."/>
            <person name="Cardoza R.E."/>
            <person name="Stanley A.M."/>
            <person name="Lindo L."/>
            <person name="Kelly A."/>
            <person name="Brown D.W."/>
            <person name="Lee T."/>
            <person name="Vaughan M.M."/>
            <person name="Alexander N.J."/>
            <person name="Busman M."/>
            <person name="Gutierrez S."/>
        </authorList>
    </citation>
    <scope>NUCLEOTIDE SEQUENCE [LARGE SCALE GENOMIC DNA]</scope>
    <source>
        <strain evidence="6 7">NRRL 13405</strain>
    </source>
</reference>
<dbReference type="Gene3D" id="3.40.50.300">
    <property type="entry name" value="P-loop containing nucleotide triphosphate hydrolases"/>
    <property type="match status" value="1"/>
</dbReference>
<dbReference type="GO" id="GO:0019632">
    <property type="term" value="P:shikimate metabolic process"/>
    <property type="evidence" value="ECO:0007669"/>
    <property type="project" value="TreeGrafter"/>
</dbReference>
<evidence type="ECO:0000256" key="2">
    <source>
        <dbReference type="ARBA" id="ARBA00009349"/>
    </source>
</evidence>
<evidence type="ECO:0000313" key="7">
    <source>
        <dbReference type="Proteomes" id="UP000265631"/>
    </source>
</evidence>
<dbReference type="SUPFAM" id="SSF52540">
    <property type="entry name" value="P-loop containing nucleoside triphosphate hydrolases"/>
    <property type="match status" value="1"/>
</dbReference>
<evidence type="ECO:0000259" key="3">
    <source>
        <dbReference type="Pfam" id="PF01488"/>
    </source>
</evidence>
<dbReference type="GO" id="GO:0004764">
    <property type="term" value="F:shikimate 3-dehydrogenase (NADP+) activity"/>
    <property type="evidence" value="ECO:0007669"/>
    <property type="project" value="InterPro"/>
</dbReference>
<feature type="domain" description="SDH C-terminal" evidence="5">
    <location>
        <begin position="832"/>
        <end position="861"/>
    </location>
</feature>
<dbReference type="Proteomes" id="UP000265631">
    <property type="component" value="Unassembled WGS sequence"/>
</dbReference>
<protein>
    <submittedName>
        <fullName evidence="6">Uncharacterized protein</fullName>
    </submittedName>
</protein>
<dbReference type="Pfam" id="PF18317">
    <property type="entry name" value="SDH_C"/>
    <property type="match status" value="1"/>
</dbReference>
<dbReference type="InterPro" id="IPR001381">
    <property type="entry name" value="DHquinase_I"/>
</dbReference>
<comment type="caution">
    <text evidence="6">The sequence shown here is derived from an EMBL/GenBank/DDBJ whole genome shotgun (WGS) entry which is preliminary data.</text>
</comment>
<comment type="similarity">
    <text evidence="1">In the 2nd section; belongs to the type-I 3-dehydroquinase family.</text>
</comment>
<dbReference type="CDD" id="cd00502">
    <property type="entry name" value="DHQase_I"/>
    <property type="match status" value="1"/>
</dbReference>
<dbReference type="PANTHER" id="PTHR21089">
    <property type="entry name" value="SHIKIMATE DEHYDROGENASE"/>
    <property type="match status" value="1"/>
</dbReference>
<comment type="similarity">
    <text evidence="2">In the N-terminal section; belongs to the shikimate kinase family.</text>
</comment>
<dbReference type="InterPro" id="IPR031322">
    <property type="entry name" value="Shikimate/glucono_kinase"/>
</dbReference>
<dbReference type="Pfam" id="PF01202">
    <property type="entry name" value="SKI"/>
    <property type="match status" value="1"/>
</dbReference>
<dbReference type="InterPro" id="IPR013785">
    <property type="entry name" value="Aldolase_TIM"/>
</dbReference>
<dbReference type="PRINTS" id="PR01100">
    <property type="entry name" value="SHIKIMTKNASE"/>
</dbReference>
<dbReference type="EMBL" id="PXXK01000137">
    <property type="protein sequence ID" value="RFN50436.1"/>
    <property type="molecule type" value="Genomic_DNA"/>
</dbReference>
<dbReference type="InterPro" id="IPR041121">
    <property type="entry name" value="SDH_C"/>
</dbReference>
<dbReference type="Gene3D" id="3.40.50.10860">
    <property type="entry name" value="Leucine Dehydrogenase, chain A, domain 1"/>
    <property type="match status" value="1"/>
</dbReference>
<dbReference type="SUPFAM" id="SSF51569">
    <property type="entry name" value="Aldolase"/>
    <property type="match status" value="1"/>
</dbReference>
<gene>
    <name evidence="6" type="ORF">FIE12Z_5300</name>
</gene>
<dbReference type="FunFam" id="3.40.50.720:FF:000386">
    <property type="entry name" value="Quinate repressor protein"/>
    <property type="match status" value="1"/>
</dbReference>
<dbReference type="InterPro" id="IPR022893">
    <property type="entry name" value="Shikimate_DH_fam"/>
</dbReference>
<dbReference type="SUPFAM" id="SSF53223">
    <property type="entry name" value="Aminoacid dehydrogenase-like, N-terminal domain"/>
    <property type="match status" value="1"/>
</dbReference>
<dbReference type="InterPro" id="IPR046346">
    <property type="entry name" value="Aminoacid_DH-like_N_sf"/>
</dbReference>
<evidence type="ECO:0000259" key="5">
    <source>
        <dbReference type="Pfam" id="PF18317"/>
    </source>
</evidence>
<evidence type="ECO:0000259" key="4">
    <source>
        <dbReference type="Pfam" id="PF08501"/>
    </source>
</evidence>
<evidence type="ECO:0000256" key="1">
    <source>
        <dbReference type="ARBA" id="ARBA00006477"/>
    </source>
</evidence>
<dbReference type="GO" id="GO:0009423">
    <property type="term" value="P:chorismate biosynthetic process"/>
    <property type="evidence" value="ECO:0007669"/>
    <property type="project" value="TreeGrafter"/>
</dbReference>